<name>A0ABD2XD17_9HYME</name>
<proteinExistence type="predicted"/>
<accession>A0ABD2XD17</accession>
<evidence type="ECO:0000313" key="2">
    <source>
        <dbReference type="Proteomes" id="UP001627154"/>
    </source>
</evidence>
<comment type="caution">
    <text evidence="1">The sequence shown here is derived from an EMBL/GenBank/DDBJ whole genome shotgun (WGS) entry which is preliminary data.</text>
</comment>
<sequence>MNLEQLASPARYRVCVTLYSPFYLYLYKRTRSCVRLHIKWIKRIGLSHTYDFLAELKRIRNNKYIIYILFERVCVDRASHAESSAALYHSTHTHSIIGDYTRRPYRFLLNNFIRALVRHA</sequence>
<dbReference type="EMBL" id="JBJJXI010000032">
    <property type="protein sequence ID" value="KAL3403050.1"/>
    <property type="molecule type" value="Genomic_DNA"/>
</dbReference>
<gene>
    <name evidence="1" type="ORF">TKK_004189</name>
</gene>
<protein>
    <submittedName>
        <fullName evidence="1">Uncharacterized protein</fullName>
    </submittedName>
</protein>
<evidence type="ECO:0000313" key="1">
    <source>
        <dbReference type="EMBL" id="KAL3403050.1"/>
    </source>
</evidence>
<keyword evidence="2" id="KW-1185">Reference proteome</keyword>
<dbReference type="AlphaFoldDB" id="A0ABD2XD17"/>
<organism evidence="1 2">
    <name type="scientific">Trichogramma kaykai</name>
    <dbReference type="NCBI Taxonomy" id="54128"/>
    <lineage>
        <taxon>Eukaryota</taxon>
        <taxon>Metazoa</taxon>
        <taxon>Ecdysozoa</taxon>
        <taxon>Arthropoda</taxon>
        <taxon>Hexapoda</taxon>
        <taxon>Insecta</taxon>
        <taxon>Pterygota</taxon>
        <taxon>Neoptera</taxon>
        <taxon>Endopterygota</taxon>
        <taxon>Hymenoptera</taxon>
        <taxon>Apocrita</taxon>
        <taxon>Proctotrupomorpha</taxon>
        <taxon>Chalcidoidea</taxon>
        <taxon>Trichogrammatidae</taxon>
        <taxon>Trichogramma</taxon>
    </lineage>
</organism>
<reference evidence="1 2" key="1">
    <citation type="journal article" date="2024" name="bioRxiv">
        <title>A reference genome for Trichogramma kaykai: A tiny desert-dwelling parasitoid wasp with competing sex-ratio distorters.</title>
        <authorList>
            <person name="Culotta J."/>
            <person name="Lindsey A.R."/>
        </authorList>
    </citation>
    <scope>NUCLEOTIDE SEQUENCE [LARGE SCALE GENOMIC DNA]</scope>
    <source>
        <strain evidence="1 2">KSX58</strain>
    </source>
</reference>
<dbReference type="Proteomes" id="UP001627154">
    <property type="component" value="Unassembled WGS sequence"/>
</dbReference>